<dbReference type="SUPFAM" id="SSF46977">
    <property type="entry name" value="Succinate dehydrogenase/fumarate reductase flavoprotein C-terminal domain"/>
    <property type="match status" value="1"/>
</dbReference>
<dbReference type="PRINTS" id="PR00411">
    <property type="entry name" value="PNDRDTASEI"/>
</dbReference>
<dbReference type="InterPro" id="IPR005288">
    <property type="entry name" value="NadB"/>
</dbReference>
<dbReference type="Gene3D" id="3.50.50.60">
    <property type="entry name" value="FAD/NAD(P)-binding domain"/>
    <property type="match status" value="1"/>
</dbReference>
<evidence type="ECO:0000256" key="6">
    <source>
        <dbReference type="ARBA" id="ARBA00022642"/>
    </source>
</evidence>
<dbReference type="Pfam" id="PF00890">
    <property type="entry name" value="FAD_binding_2"/>
    <property type="match status" value="1"/>
</dbReference>
<evidence type="ECO:0000313" key="11">
    <source>
        <dbReference type="EMBL" id="RDU70960.1"/>
    </source>
</evidence>
<evidence type="ECO:0000256" key="9">
    <source>
        <dbReference type="ARBA" id="ARBA00048305"/>
    </source>
</evidence>
<dbReference type="UniPathway" id="UPA00253">
    <property type="reaction ID" value="UER00326"/>
</dbReference>
<dbReference type="PANTHER" id="PTHR42716">
    <property type="entry name" value="L-ASPARTATE OXIDASE"/>
    <property type="match status" value="1"/>
</dbReference>
<feature type="domain" description="FAD-dependent oxidoreductase 2 FAD-binding" evidence="10">
    <location>
        <begin position="4"/>
        <end position="370"/>
    </location>
</feature>
<dbReference type="InterPro" id="IPR027477">
    <property type="entry name" value="Succ_DH/fumarate_Rdtase_cat_sf"/>
</dbReference>
<evidence type="ECO:0000256" key="1">
    <source>
        <dbReference type="ARBA" id="ARBA00001974"/>
    </source>
</evidence>
<comment type="similarity">
    <text evidence="3">Belongs to the FAD-dependent oxidoreductase 2 family. NadB subfamily.</text>
</comment>
<gene>
    <name evidence="11" type="ORF">CQA58_04060</name>
</gene>
<evidence type="ECO:0000313" key="12">
    <source>
        <dbReference type="Proteomes" id="UP000257045"/>
    </source>
</evidence>
<evidence type="ECO:0000256" key="7">
    <source>
        <dbReference type="ARBA" id="ARBA00022827"/>
    </source>
</evidence>
<dbReference type="EC" id="1.4.3.16" evidence="4"/>
<dbReference type="OrthoDB" id="9806724at2"/>
<reference evidence="11 12" key="1">
    <citation type="submission" date="2018-04" db="EMBL/GenBank/DDBJ databases">
        <title>Novel Campyloabacter and Helicobacter Species and Strains.</title>
        <authorList>
            <person name="Mannion A.J."/>
            <person name="Shen Z."/>
            <person name="Fox J.G."/>
        </authorList>
    </citation>
    <scope>NUCLEOTIDE SEQUENCE [LARGE SCALE GENOMIC DNA]</scope>
    <source>
        <strain evidence="11 12">MIT 04-9366</strain>
    </source>
</reference>
<dbReference type="InterPro" id="IPR036188">
    <property type="entry name" value="FAD/NAD-bd_sf"/>
</dbReference>
<evidence type="ECO:0000259" key="10">
    <source>
        <dbReference type="Pfam" id="PF00890"/>
    </source>
</evidence>
<comment type="catalytic activity">
    <reaction evidence="9">
        <text>L-aspartate + O2 = iminosuccinate + H2O2</text>
        <dbReference type="Rhea" id="RHEA:25876"/>
        <dbReference type="ChEBI" id="CHEBI:15379"/>
        <dbReference type="ChEBI" id="CHEBI:16240"/>
        <dbReference type="ChEBI" id="CHEBI:29991"/>
        <dbReference type="ChEBI" id="CHEBI:77875"/>
        <dbReference type="EC" id="1.4.3.16"/>
    </reaction>
    <physiologicalReaction direction="left-to-right" evidence="9">
        <dbReference type="Rhea" id="RHEA:25877"/>
    </physiologicalReaction>
</comment>
<dbReference type="InterPro" id="IPR037099">
    <property type="entry name" value="Fum_R/Succ_DH_flav-like_C_sf"/>
</dbReference>
<keyword evidence="6" id="KW-0662">Pyridine nucleotide biosynthesis</keyword>
<organism evidence="11 12">
    <name type="scientific">Helicobacter brantae</name>
    <dbReference type="NCBI Taxonomy" id="375927"/>
    <lineage>
        <taxon>Bacteria</taxon>
        <taxon>Pseudomonadati</taxon>
        <taxon>Campylobacterota</taxon>
        <taxon>Epsilonproteobacteria</taxon>
        <taxon>Campylobacterales</taxon>
        <taxon>Helicobacteraceae</taxon>
        <taxon>Helicobacter</taxon>
    </lineage>
</organism>
<dbReference type="InterPro" id="IPR003953">
    <property type="entry name" value="FAD-dep_OxRdtase_2_FAD-bd"/>
</dbReference>
<dbReference type="RefSeq" id="WP_115569449.1">
    <property type="nucleotide sequence ID" value="NZ_NXLV01000005.1"/>
</dbReference>
<keyword evidence="8" id="KW-0560">Oxidoreductase</keyword>
<dbReference type="PANTHER" id="PTHR42716:SF2">
    <property type="entry name" value="L-ASPARTATE OXIDASE, CHLOROPLASTIC"/>
    <property type="match status" value="1"/>
</dbReference>
<dbReference type="GO" id="GO:0008734">
    <property type="term" value="F:L-aspartate oxidase activity"/>
    <property type="evidence" value="ECO:0007669"/>
    <property type="project" value="UniProtKB-EC"/>
</dbReference>
<accession>A0A3D8J157</accession>
<dbReference type="EMBL" id="NXLV01000005">
    <property type="protein sequence ID" value="RDU70960.1"/>
    <property type="molecule type" value="Genomic_DNA"/>
</dbReference>
<comment type="cofactor">
    <cofactor evidence="1">
        <name>FAD</name>
        <dbReference type="ChEBI" id="CHEBI:57692"/>
    </cofactor>
</comment>
<dbReference type="SUPFAM" id="SSF51905">
    <property type="entry name" value="FAD/NAD(P)-binding domain"/>
    <property type="match status" value="1"/>
</dbReference>
<dbReference type="Proteomes" id="UP000257045">
    <property type="component" value="Unassembled WGS sequence"/>
</dbReference>
<dbReference type="AlphaFoldDB" id="A0A3D8J157"/>
<dbReference type="SUPFAM" id="SSF56425">
    <property type="entry name" value="Succinate dehydrogenase/fumarate reductase flavoprotein, catalytic domain"/>
    <property type="match status" value="1"/>
</dbReference>
<dbReference type="GO" id="GO:0034628">
    <property type="term" value="P:'de novo' NAD+ biosynthetic process from L-aspartate"/>
    <property type="evidence" value="ECO:0007669"/>
    <property type="project" value="TreeGrafter"/>
</dbReference>
<evidence type="ECO:0000256" key="5">
    <source>
        <dbReference type="ARBA" id="ARBA00022630"/>
    </source>
</evidence>
<evidence type="ECO:0000256" key="8">
    <source>
        <dbReference type="ARBA" id="ARBA00023002"/>
    </source>
</evidence>
<comment type="caution">
    <text evidence="11">The sequence shown here is derived from an EMBL/GenBank/DDBJ whole genome shotgun (WGS) entry which is preliminary data.</text>
</comment>
<keyword evidence="5" id="KW-0285">Flavoprotein</keyword>
<protein>
    <recommendedName>
        <fullName evidence="4">L-aspartate oxidase</fullName>
        <ecNumber evidence="4">1.4.3.16</ecNumber>
    </recommendedName>
</protein>
<evidence type="ECO:0000256" key="3">
    <source>
        <dbReference type="ARBA" id="ARBA00008562"/>
    </source>
</evidence>
<sequence length="482" mass="53778">MKYDIIIVGAGVAGLYCAMHLPKSLKVLLVCKDEPWECNTFYAQGGISVAKDREDIAEHIADTLNAGVGFNTTASVETLCQESVNLIKELEEIGLRVDRDERGEVLYAKEGGHKKARIIHFDGDGTGRFLHTHLITQLKHPLCKQAQVIDLLIENGRCYGVSLLNRGEITQVYAKCVVLASGGVGGLYRYHTNAYTISSDLHGMILEHHCKLKDMEMLQFHPTVYTSAPTARKPLISEAVRGEGGKIVDREGRRFLFDYDERGELAPRDIVSRGIFDYCKRHNQEAFLDLSSFSKEGFEARFPNIYHSLTSYKLQIPEQKIPISPAFHYSMGGIAVDERSKVLGIENLYAIGECANNGIHGANRLASNSLLEGLIFGKRVARDILGSSYDFDSKQIFPILKESLQEEGDITLKNTLRKIMWDKVGIIRTPQSLNSALGGVEAMLECKIGRMLRLRLLVAKEIIHQALRRKESLGAHFITDDA</sequence>
<dbReference type="Gene3D" id="3.90.700.10">
    <property type="entry name" value="Succinate dehydrogenase/fumarate reductase flavoprotein, catalytic domain"/>
    <property type="match status" value="1"/>
</dbReference>
<keyword evidence="7" id="KW-0274">FAD</keyword>
<dbReference type="FunFam" id="3.90.700.10:FF:000002">
    <property type="entry name" value="L-aspartate oxidase"/>
    <property type="match status" value="1"/>
</dbReference>
<evidence type="ECO:0000256" key="2">
    <source>
        <dbReference type="ARBA" id="ARBA00004950"/>
    </source>
</evidence>
<keyword evidence="12" id="KW-1185">Reference proteome</keyword>
<dbReference type="Gene3D" id="1.20.58.100">
    <property type="entry name" value="Fumarate reductase/succinate dehydrogenase flavoprotein-like, C-terminal domain"/>
    <property type="match status" value="1"/>
</dbReference>
<proteinExistence type="inferred from homology"/>
<name>A0A3D8J157_9HELI</name>
<comment type="pathway">
    <text evidence="2">Cofactor biosynthesis; NAD(+) biosynthesis; iminoaspartate from L-aspartate (oxidase route): step 1/1.</text>
</comment>
<evidence type="ECO:0000256" key="4">
    <source>
        <dbReference type="ARBA" id="ARBA00012173"/>
    </source>
</evidence>